<dbReference type="Proteomes" id="UP000274131">
    <property type="component" value="Unassembled WGS sequence"/>
</dbReference>
<reference evidence="4" key="1">
    <citation type="submission" date="2017-02" db="UniProtKB">
        <authorList>
            <consortium name="WormBaseParasite"/>
        </authorList>
    </citation>
    <scope>IDENTIFICATION</scope>
</reference>
<dbReference type="WBParaSite" id="EVEC_0001228201-mRNA-1">
    <property type="protein sequence ID" value="EVEC_0001228201-mRNA-1"/>
    <property type="gene ID" value="EVEC_0001228201"/>
</dbReference>
<proteinExistence type="predicted"/>
<evidence type="ECO:0000313" key="3">
    <source>
        <dbReference type="Proteomes" id="UP000274131"/>
    </source>
</evidence>
<accession>A0A0N4VMV0</accession>
<sequence>MSTLQHLQGFTGSGGAALLPSRPALTINGQLANDFGAIANMGWSSQNSSNVWLEQLGGAILVSGVLVTTLGFYLYPSVRSVNVLVLPFFYEAVRSYYPKVPLFNV</sequence>
<feature type="transmembrane region" description="Helical" evidence="1">
    <location>
        <begin position="56"/>
        <end position="75"/>
    </location>
</feature>
<protein>
    <submittedName>
        <fullName evidence="4">Triple gene block protein 2</fullName>
    </submittedName>
</protein>
<reference evidence="2 3" key="2">
    <citation type="submission" date="2018-10" db="EMBL/GenBank/DDBJ databases">
        <authorList>
            <consortium name="Pathogen Informatics"/>
        </authorList>
    </citation>
    <scope>NUCLEOTIDE SEQUENCE [LARGE SCALE GENOMIC DNA]</scope>
</reference>
<name>A0A0N4VMV0_ENTVE</name>
<dbReference type="EMBL" id="UXUI01012173">
    <property type="protein sequence ID" value="VDD96745.1"/>
    <property type="molecule type" value="Genomic_DNA"/>
</dbReference>
<keyword evidence="1" id="KW-0472">Membrane</keyword>
<keyword evidence="3" id="KW-1185">Reference proteome</keyword>
<organism evidence="4">
    <name type="scientific">Enterobius vermicularis</name>
    <name type="common">Human pinworm</name>
    <dbReference type="NCBI Taxonomy" id="51028"/>
    <lineage>
        <taxon>Eukaryota</taxon>
        <taxon>Metazoa</taxon>
        <taxon>Ecdysozoa</taxon>
        <taxon>Nematoda</taxon>
        <taxon>Chromadorea</taxon>
        <taxon>Rhabditida</taxon>
        <taxon>Spirurina</taxon>
        <taxon>Oxyuridomorpha</taxon>
        <taxon>Oxyuroidea</taxon>
        <taxon>Oxyuridae</taxon>
        <taxon>Enterobius</taxon>
    </lineage>
</organism>
<keyword evidence="1" id="KW-0812">Transmembrane</keyword>
<gene>
    <name evidence="2" type="ORF">EVEC_LOCUS11496</name>
</gene>
<keyword evidence="1" id="KW-1133">Transmembrane helix</keyword>
<evidence type="ECO:0000256" key="1">
    <source>
        <dbReference type="SAM" id="Phobius"/>
    </source>
</evidence>
<dbReference type="STRING" id="51028.A0A0N4VMV0"/>
<evidence type="ECO:0000313" key="4">
    <source>
        <dbReference type="WBParaSite" id="EVEC_0001228201-mRNA-1"/>
    </source>
</evidence>
<evidence type="ECO:0000313" key="2">
    <source>
        <dbReference type="EMBL" id="VDD96745.1"/>
    </source>
</evidence>
<dbReference type="AlphaFoldDB" id="A0A0N4VMV0"/>